<dbReference type="Proteomes" id="UP000254834">
    <property type="component" value="Chromosome"/>
</dbReference>
<dbReference type="KEGG" id="cdes:C0J27_05370"/>
<evidence type="ECO:0000313" key="3">
    <source>
        <dbReference type="Proteomes" id="UP000254834"/>
    </source>
</evidence>
<feature type="region of interest" description="Disordered" evidence="1">
    <location>
        <begin position="35"/>
        <end position="76"/>
    </location>
</feature>
<dbReference type="AlphaFoldDB" id="A0A345ZCW4"/>
<gene>
    <name evidence="2" type="ORF">C0J27_05370</name>
</gene>
<organism evidence="2 3">
    <name type="scientific">Candidatus Chromulinivorax destructor</name>
    <dbReference type="NCBI Taxonomy" id="2066483"/>
    <lineage>
        <taxon>Bacteria</taxon>
        <taxon>Candidatus Babelota</taxon>
        <taxon>Candidatus Babeliae</taxon>
        <taxon>Candidatus Babeliales</taxon>
        <taxon>Candidatus Chromulinivoraceae</taxon>
        <taxon>Candidatus Chromulinivorax</taxon>
    </lineage>
</organism>
<name>A0A345ZCW4_9BACT</name>
<reference evidence="2 3" key="1">
    <citation type="submission" date="2017-12" db="EMBL/GenBank/DDBJ databases">
        <title>Chromulinavorax destructans is a abundant pathogen of dominant heterotrophic picoflagllates.</title>
        <authorList>
            <person name="Deeg C.M."/>
            <person name="Zimmer M."/>
            <person name="Suttle C.A."/>
        </authorList>
    </citation>
    <scope>NUCLEOTIDE SEQUENCE [LARGE SCALE GENOMIC DNA]</scope>
    <source>
        <strain evidence="2 3">SeV1</strain>
    </source>
</reference>
<evidence type="ECO:0000313" key="2">
    <source>
        <dbReference type="EMBL" id="AXK61131.1"/>
    </source>
</evidence>
<sequence>MGSQISAMGKNDIYTPCARRAVLSAFMIQQPESTDSLNSLADCPVSPAPKRNGRDLSDCPVITNTPSPRVETKTRGRCVVSPRKRAPYEYAS</sequence>
<keyword evidence="3" id="KW-1185">Reference proteome</keyword>
<dbReference type="EMBL" id="CP025544">
    <property type="protein sequence ID" value="AXK61131.1"/>
    <property type="molecule type" value="Genomic_DNA"/>
</dbReference>
<protein>
    <submittedName>
        <fullName evidence="2">Uncharacterized protein</fullName>
    </submittedName>
</protein>
<evidence type="ECO:0000256" key="1">
    <source>
        <dbReference type="SAM" id="MobiDB-lite"/>
    </source>
</evidence>
<accession>A0A345ZCW4</accession>
<proteinExistence type="predicted"/>